<dbReference type="Proteomes" id="UP000185860">
    <property type="component" value="Unassembled WGS sequence"/>
</dbReference>
<dbReference type="AlphaFoldDB" id="A0A1U7IR74"/>
<feature type="compositionally biased region" description="Basic and acidic residues" evidence="1">
    <location>
        <begin position="214"/>
        <end position="232"/>
    </location>
</feature>
<dbReference type="PANTHER" id="PTHR34613">
    <property type="entry name" value="SLL0800 PROTEIN"/>
    <property type="match status" value="1"/>
</dbReference>
<feature type="domain" description="DUF4351" evidence="2">
    <location>
        <begin position="226"/>
        <end position="284"/>
    </location>
</feature>
<gene>
    <name evidence="3" type="ORF">NIES2119_03120</name>
</gene>
<dbReference type="OrthoDB" id="510169at2"/>
<evidence type="ECO:0000259" key="2">
    <source>
        <dbReference type="Pfam" id="PF14261"/>
    </source>
</evidence>
<dbReference type="Pfam" id="PF14261">
    <property type="entry name" value="DUF4351"/>
    <property type="match status" value="1"/>
</dbReference>
<dbReference type="RefSeq" id="WP_073592020.1">
    <property type="nucleotide sequence ID" value="NZ_MRCE01000003.1"/>
</dbReference>
<accession>A0A1U7IR74</accession>
<dbReference type="STRING" id="454136.NIES2119_03120"/>
<organism evidence="3 4">
    <name type="scientific">[Phormidium ambiguum] IAM M-71</name>
    <dbReference type="NCBI Taxonomy" id="454136"/>
    <lineage>
        <taxon>Bacteria</taxon>
        <taxon>Bacillati</taxon>
        <taxon>Cyanobacteriota</taxon>
        <taxon>Cyanophyceae</taxon>
        <taxon>Oscillatoriophycideae</taxon>
        <taxon>Aerosakkonematales</taxon>
        <taxon>Aerosakkonemataceae</taxon>
        <taxon>Floridanema</taxon>
    </lineage>
</organism>
<name>A0A1U7IR74_9CYAN</name>
<dbReference type="EMBL" id="MRCE01000003">
    <property type="protein sequence ID" value="OKH39958.1"/>
    <property type="molecule type" value="Genomic_DNA"/>
</dbReference>
<dbReference type="PANTHER" id="PTHR34613:SF1">
    <property type="entry name" value="SLL6017 PROTEIN"/>
    <property type="match status" value="1"/>
</dbReference>
<protein>
    <recommendedName>
        <fullName evidence="2">DUF4351 domain-containing protein</fullName>
    </recommendedName>
</protein>
<feature type="region of interest" description="Disordered" evidence="1">
    <location>
        <begin position="214"/>
        <end position="233"/>
    </location>
</feature>
<proteinExistence type="predicted"/>
<reference evidence="3 4" key="1">
    <citation type="submission" date="2016-11" db="EMBL/GenBank/DDBJ databases">
        <title>Draft Genome Sequences of Nine Cyanobacterial Strains from Diverse Habitats.</title>
        <authorList>
            <person name="Zhu T."/>
            <person name="Hou S."/>
            <person name="Lu X."/>
            <person name="Hess W.R."/>
        </authorList>
    </citation>
    <scope>NUCLEOTIDE SEQUENCE [LARGE SCALE GENOMIC DNA]</scope>
    <source>
        <strain evidence="3 4">IAM M-71</strain>
    </source>
</reference>
<dbReference type="InterPro" id="IPR025587">
    <property type="entry name" value="DUF4351"/>
</dbReference>
<comment type="caution">
    <text evidence="3">The sequence shown here is derived from an EMBL/GenBank/DDBJ whole genome shotgun (WGS) entry which is preliminary data.</text>
</comment>
<evidence type="ECO:0000313" key="4">
    <source>
        <dbReference type="Proteomes" id="UP000185860"/>
    </source>
</evidence>
<evidence type="ECO:0000256" key="1">
    <source>
        <dbReference type="SAM" id="MobiDB-lite"/>
    </source>
</evidence>
<evidence type="ECO:0000313" key="3">
    <source>
        <dbReference type="EMBL" id="OKH39958.1"/>
    </source>
</evidence>
<sequence>MQFDNLCKYLAEKYPDKFASWLLGEPTTKVEVLKTELSLEPIRADSVTFLRTQSQILHLEFQVKVPTGKPMPLRMLNYFVRLYWQYNLPVTQVLIWLQQTSNSAVFESEFRQGLTSHGYQVIRMWEQPPEPLLADPALLPMAVLAASDNAIELLNQVASEVAKIESNAQRREISASTEILAGLRFNKNLIRNLFREEIMRESVIYQDILEEGRQEGKQEGRQEGKQEGKQEEALTMVMRPLTRRFGNLDAELQSRLGELTVAQLEDLIEALFDFSDVSDLMNWLEERREI</sequence>